<evidence type="ECO:0000313" key="3">
    <source>
        <dbReference type="Proteomes" id="UP001501676"/>
    </source>
</evidence>
<proteinExistence type="predicted"/>
<organism evidence="2 3">
    <name type="scientific">Cryptosporangium minutisporangium</name>
    <dbReference type="NCBI Taxonomy" id="113569"/>
    <lineage>
        <taxon>Bacteria</taxon>
        <taxon>Bacillati</taxon>
        <taxon>Actinomycetota</taxon>
        <taxon>Actinomycetes</taxon>
        <taxon>Cryptosporangiales</taxon>
        <taxon>Cryptosporangiaceae</taxon>
        <taxon>Cryptosporangium</taxon>
    </lineage>
</organism>
<reference evidence="3" key="1">
    <citation type="journal article" date="2019" name="Int. J. Syst. Evol. Microbiol.">
        <title>The Global Catalogue of Microorganisms (GCM) 10K type strain sequencing project: providing services to taxonomists for standard genome sequencing and annotation.</title>
        <authorList>
            <consortium name="The Broad Institute Genomics Platform"/>
            <consortium name="The Broad Institute Genome Sequencing Center for Infectious Disease"/>
            <person name="Wu L."/>
            <person name="Ma J."/>
        </authorList>
    </citation>
    <scope>NUCLEOTIDE SEQUENCE [LARGE SCALE GENOMIC DNA]</scope>
    <source>
        <strain evidence="3">JCM 9458</strain>
    </source>
</reference>
<sequence length="206" mass="23118">MLLYRVIPYVEEALPGSLGHPLCLTSRQGEGRLDNPAHYTVFYYALEPSGAVGETFGDVPEWTPSLFRSAGVRGSVWALATYMMADRVRLLELDSAPNLADRGLRPTQVIERNRSASQGWALKIYFERNHVGERLWDGVRWWSYHRPAWRIVGYWGSELPAVLKIEPLELDHPAVIDAAYELGRVLARPGSFPRQVGGVGIDEKSA</sequence>
<comment type="caution">
    <text evidence="2">The sequence shown here is derived from an EMBL/GenBank/DDBJ whole genome shotgun (WGS) entry which is preliminary data.</text>
</comment>
<keyword evidence="3" id="KW-1185">Reference proteome</keyword>
<gene>
    <name evidence="2" type="ORF">GCM10020369_18930</name>
</gene>
<dbReference type="InterPro" id="IPR014914">
    <property type="entry name" value="RES_dom"/>
</dbReference>
<evidence type="ECO:0000259" key="1">
    <source>
        <dbReference type="Pfam" id="PF08808"/>
    </source>
</evidence>
<accession>A0ABP6SUM6</accession>
<protein>
    <recommendedName>
        <fullName evidence="1">RES domain-containing protein</fullName>
    </recommendedName>
</protein>
<dbReference type="Pfam" id="PF08808">
    <property type="entry name" value="RES"/>
    <property type="match status" value="1"/>
</dbReference>
<dbReference type="Proteomes" id="UP001501676">
    <property type="component" value="Unassembled WGS sequence"/>
</dbReference>
<evidence type="ECO:0000313" key="2">
    <source>
        <dbReference type="EMBL" id="GAA3385429.1"/>
    </source>
</evidence>
<name>A0ABP6SUM6_9ACTN</name>
<feature type="domain" description="RES" evidence="1">
    <location>
        <begin position="24"/>
        <end position="152"/>
    </location>
</feature>
<dbReference type="EMBL" id="BAAAYN010000011">
    <property type="protein sequence ID" value="GAA3385429.1"/>
    <property type="molecule type" value="Genomic_DNA"/>
</dbReference>
<dbReference type="RefSeq" id="WP_345727621.1">
    <property type="nucleotide sequence ID" value="NZ_BAAAYN010000011.1"/>
</dbReference>